<dbReference type="SUPFAM" id="SSF52743">
    <property type="entry name" value="Subtilisin-like"/>
    <property type="match status" value="1"/>
</dbReference>
<proteinExistence type="inferred from homology"/>
<evidence type="ECO:0000256" key="8">
    <source>
        <dbReference type="RuleBase" id="RU003355"/>
    </source>
</evidence>
<dbReference type="InterPro" id="IPR023827">
    <property type="entry name" value="Peptidase_S8_Asp-AS"/>
</dbReference>
<evidence type="ECO:0000256" key="10">
    <source>
        <dbReference type="SAM" id="SignalP"/>
    </source>
</evidence>
<evidence type="ECO:0000259" key="11">
    <source>
        <dbReference type="Pfam" id="PF00082"/>
    </source>
</evidence>
<feature type="transmembrane region" description="Helical" evidence="9">
    <location>
        <begin position="446"/>
        <end position="472"/>
    </location>
</feature>
<keyword evidence="6 7" id="KW-0720">Serine protease</keyword>
<dbReference type="PANTHER" id="PTHR43806:SF11">
    <property type="entry name" value="CEREVISIN-RELATED"/>
    <property type="match status" value="1"/>
</dbReference>
<evidence type="ECO:0000256" key="3">
    <source>
        <dbReference type="ARBA" id="ARBA00022525"/>
    </source>
</evidence>
<dbReference type="InterPro" id="IPR015500">
    <property type="entry name" value="Peptidase_S8_subtilisin-rel"/>
</dbReference>
<feature type="chain" id="PRO_5045349062" evidence="10">
    <location>
        <begin position="29"/>
        <end position="582"/>
    </location>
</feature>
<comment type="subcellular location">
    <subcellularLocation>
        <location evidence="1">Secreted</location>
    </subcellularLocation>
</comment>
<dbReference type="InterPro" id="IPR050131">
    <property type="entry name" value="Peptidase_S8_subtilisin-like"/>
</dbReference>
<gene>
    <name evidence="12" type="ORF">LZC95_14895</name>
</gene>
<dbReference type="PROSITE" id="PS00136">
    <property type="entry name" value="SUBTILASE_ASP"/>
    <property type="match status" value="1"/>
</dbReference>
<dbReference type="PANTHER" id="PTHR43806">
    <property type="entry name" value="PEPTIDASE S8"/>
    <property type="match status" value="1"/>
</dbReference>
<dbReference type="InterPro" id="IPR034084">
    <property type="entry name" value="Thermitase-like_dom"/>
</dbReference>
<sequence>MSKTWQIPALALLSGGLFIAATPGLARAESYEVNNGADLDPATQDVSGEIAVDLRDDATETDISDLARQYGLALRPNSIFSGPEKLEIAKVSPADEARLLEQLSRDPRVEHVEPMAIYRTSFVPNDPLYAEKQWHLKRVGAEKAWEYGCGEGVTVAVIDTGVACYDKGPFSRGSDLAGTRCGDGYNFVNDTPEAYDDQGHGTHVAGTIAQTTNNEKGVAGLAYCSRLMPVKVLNRYGWGTLADVAEGIRYAADHGAQVINMSLGGPSSVGILKDAVEHALSKGVIVVAAAGNSGKAVGYPAAYPGVIAVSATDQNDKIAWFSSRGPQVAIGAPGVAVTQQTICEGGRNKCEIFGTFNGTSMASPHVAGSAAMLVGLGVTEPGAVRRALERGATPKDEPQLYGAGVLDTGKSIVNAYWTHVAARLAALFAVFLLVSRRIKKVGGEVASGPGVLFGALLAGVGLLPFAPLLGLASHAGPMRWLVELAMRPLGEWDLVLGTSMHRWLPLASALPTMALTAFFFGAKRLRPTIGGFAVGSAALLTTVAIFADVAFPLGGILLRVWTVLNALVCVWVARITLDKKAA</sequence>
<dbReference type="Proteomes" id="UP001379533">
    <property type="component" value="Chromosome"/>
</dbReference>
<keyword evidence="10" id="KW-0732">Signal</keyword>
<evidence type="ECO:0000256" key="4">
    <source>
        <dbReference type="ARBA" id="ARBA00022670"/>
    </source>
</evidence>
<feature type="signal peptide" evidence="10">
    <location>
        <begin position="1"/>
        <end position="28"/>
    </location>
</feature>
<keyword evidence="9" id="KW-0472">Membrane</keyword>
<evidence type="ECO:0000256" key="5">
    <source>
        <dbReference type="ARBA" id="ARBA00022801"/>
    </source>
</evidence>
<feature type="transmembrane region" description="Helical" evidence="9">
    <location>
        <begin position="503"/>
        <end position="522"/>
    </location>
</feature>
<evidence type="ECO:0000313" key="12">
    <source>
        <dbReference type="EMBL" id="WXA98117.1"/>
    </source>
</evidence>
<dbReference type="CDD" id="cd07484">
    <property type="entry name" value="Peptidases_S8_Thermitase_like"/>
    <property type="match status" value="1"/>
</dbReference>
<accession>A0ABZ2KHF3</accession>
<evidence type="ECO:0000256" key="9">
    <source>
        <dbReference type="SAM" id="Phobius"/>
    </source>
</evidence>
<feature type="active site" description="Charge relay system" evidence="7">
    <location>
        <position position="360"/>
    </location>
</feature>
<name>A0ABZ2KHF3_9BACT</name>
<keyword evidence="3" id="KW-0964">Secreted</keyword>
<feature type="transmembrane region" description="Helical" evidence="9">
    <location>
        <begin position="416"/>
        <end position="434"/>
    </location>
</feature>
<dbReference type="PROSITE" id="PS51892">
    <property type="entry name" value="SUBTILASE"/>
    <property type="match status" value="1"/>
</dbReference>
<dbReference type="InterPro" id="IPR000209">
    <property type="entry name" value="Peptidase_S8/S53_dom"/>
</dbReference>
<feature type="active site" description="Charge relay system" evidence="7">
    <location>
        <position position="159"/>
    </location>
</feature>
<evidence type="ECO:0000256" key="1">
    <source>
        <dbReference type="ARBA" id="ARBA00004613"/>
    </source>
</evidence>
<dbReference type="PROSITE" id="PS00138">
    <property type="entry name" value="SUBTILASE_SER"/>
    <property type="match status" value="1"/>
</dbReference>
<keyword evidence="5 7" id="KW-0378">Hydrolase</keyword>
<evidence type="ECO:0000256" key="7">
    <source>
        <dbReference type="PROSITE-ProRule" id="PRU01240"/>
    </source>
</evidence>
<dbReference type="Gene3D" id="3.40.50.200">
    <property type="entry name" value="Peptidase S8/S53 domain"/>
    <property type="match status" value="1"/>
</dbReference>
<evidence type="ECO:0000256" key="2">
    <source>
        <dbReference type="ARBA" id="ARBA00011073"/>
    </source>
</evidence>
<feature type="transmembrane region" description="Helical" evidence="9">
    <location>
        <begin position="556"/>
        <end position="577"/>
    </location>
</feature>
<evidence type="ECO:0000313" key="13">
    <source>
        <dbReference type="Proteomes" id="UP001379533"/>
    </source>
</evidence>
<keyword evidence="9" id="KW-0812">Transmembrane</keyword>
<dbReference type="EMBL" id="CP089982">
    <property type="protein sequence ID" value="WXA98117.1"/>
    <property type="molecule type" value="Genomic_DNA"/>
</dbReference>
<keyword evidence="4 7" id="KW-0645">Protease</keyword>
<evidence type="ECO:0000256" key="6">
    <source>
        <dbReference type="ARBA" id="ARBA00022825"/>
    </source>
</evidence>
<keyword evidence="9" id="KW-1133">Transmembrane helix</keyword>
<reference evidence="12 13" key="1">
    <citation type="submission" date="2021-12" db="EMBL/GenBank/DDBJ databases">
        <title>Discovery of the Pendulisporaceae a myxobacterial family with distinct sporulation behavior and unique specialized metabolism.</title>
        <authorList>
            <person name="Garcia R."/>
            <person name="Popoff A."/>
            <person name="Bader C.D."/>
            <person name="Loehr J."/>
            <person name="Walesch S."/>
            <person name="Walt C."/>
            <person name="Boldt J."/>
            <person name="Bunk B."/>
            <person name="Haeckl F.J.F.P.J."/>
            <person name="Gunesch A.P."/>
            <person name="Birkelbach J."/>
            <person name="Nuebel U."/>
            <person name="Pietschmann T."/>
            <person name="Bach T."/>
            <person name="Mueller R."/>
        </authorList>
    </citation>
    <scope>NUCLEOTIDE SEQUENCE [LARGE SCALE GENOMIC DNA]</scope>
    <source>
        <strain evidence="12 13">MSr12523</strain>
    </source>
</reference>
<keyword evidence="13" id="KW-1185">Reference proteome</keyword>
<feature type="transmembrane region" description="Helical" evidence="9">
    <location>
        <begin position="529"/>
        <end position="550"/>
    </location>
</feature>
<dbReference type="InterPro" id="IPR036852">
    <property type="entry name" value="Peptidase_S8/S53_dom_sf"/>
</dbReference>
<protein>
    <submittedName>
        <fullName evidence="12">S8 family peptidase</fullName>
    </submittedName>
</protein>
<organism evidence="12 13">
    <name type="scientific">Pendulispora brunnea</name>
    <dbReference type="NCBI Taxonomy" id="2905690"/>
    <lineage>
        <taxon>Bacteria</taxon>
        <taxon>Pseudomonadati</taxon>
        <taxon>Myxococcota</taxon>
        <taxon>Myxococcia</taxon>
        <taxon>Myxococcales</taxon>
        <taxon>Sorangiineae</taxon>
        <taxon>Pendulisporaceae</taxon>
        <taxon>Pendulispora</taxon>
    </lineage>
</organism>
<feature type="active site" description="Charge relay system" evidence="7">
    <location>
        <position position="200"/>
    </location>
</feature>
<dbReference type="RefSeq" id="WP_394848729.1">
    <property type="nucleotide sequence ID" value="NZ_CP089982.1"/>
</dbReference>
<comment type="similarity">
    <text evidence="2 7 8">Belongs to the peptidase S8 family.</text>
</comment>
<dbReference type="InterPro" id="IPR023828">
    <property type="entry name" value="Peptidase_S8_Ser-AS"/>
</dbReference>
<dbReference type="Pfam" id="PF00082">
    <property type="entry name" value="Peptidase_S8"/>
    <property type="match status" value="1"/>
</dbReference>
<dbReference type="PRINTS" id="PR00723">
    <property type="entry name" value="SUBTILISIN"/>
</dbReference>
<feature type="domain" description="Peptidase S8/S53" evidence="11">
    <location>
        <begin position="150"/>
        <end position="403"/>
    </location>
</feature>